<dbReference type="Gene3D" id="2.130.10.10">
    <property type="entry name" value="YVTN repeat-like/Quinoprotein amine dehydrogenase"/>
    <property type="match status" value="2"/>
</dbReference>
<proteinExistence type="predicted"/>
<dbReference type="GO" id="GO:0006355">
    <property type="term" value="P:regulation of DNA-templated transcription"/>
    <property type="evidence" value="ECO:0007669"/>
    <property type="project" value="InterPro"/>
</dbReference>
<evidence type="ECO:0000313" key="4">
    <source>
        <dbReference type="EMBL" id="EON77708.1"/>
    </source>
</evidence>
<gene>
    <name evidence="4" type="ORF">ADIS_1927</name>
</gene>
<reference evidence="4 5" key="1">
    <citation type="submission" date="2013-02" db="EMBL/GenBank/DDBJ databases">
        <title>A novel strain isolated from Lonar lake, Maharashtra, India.</title>
        <authorList>
            <person name="Singh A."/>
        </authorList>
    </citation>
    <scope>NUCLEOTIDE SEQUENCE [LARGE SCALE GENOMIC DNA]</scope>
    <source>
        <strain evidence="4 5">AK24</strain>
    </source>
</reference>
<keyword evidence="5" id="KW-1185">Reference proteome</keyword>
<dbReference type="AlphaFoldDB" id="R7ZUK8"/>
<evidence type="ECO:0000256" key="2">
    <source>
        <dbReference type="SAM" id="Phobius"/>
    </source>
</evidence>
<dbReference type="Proteomes" id="UP000013909">
    <property type="component" value="Unassembled WGS sequence"/>
</dbReference>
<dbReference type="InterPro" id="IPR000792">
    <property type="entry name" value="Tscrpt_reg_LuxR_C"/>
</dbReference>
<dbReference type="CDD" id="cd22249">
    <property type="entry name" value="UDM1_RNF168_RNF169-like"/>
    <property type="match status" value="1"/>
</dbReference>
<dbReference type="Gene3D" id="1.10.10.10">
    <property type="entry name" value="Winged helix-like DNA-binding domain superfamily/Winged helix DNA-binding domain"/>
    <property type="match status" value="1"/>
</dbReference>
<sequence>MGLPFSRYYPSQEYRGGIQNYAITQSPDGLVYVANNFGLLEYDGIAWRRNTLPNGSKVRHVQLSESGLIYVAGQGDFGYFGPNETGRFAFYSLKEKLPEAYRNLEEVWHVFLSTDALLFCTDRQIFVFDATQTFRHVISTKSVFESFHVHGNRLFANEVGTGLHYYQRGELLPLLGGAFFEDKRIASVIQISEDSRLVFTRSEGVFHMEGESIRPWNGALSSTVNTALQLENGHIAVGTQTEGLYIVTDRGETVLHLDNGHGLNNNVVLSLREDLSGNLWVGHSNGITLVELSNPFRKINRFSGLTGTGYHATLFEGRIYFGTNNGVYVQDSPDRPSGDAVLVENSSGQVYQLKSIQGRLLVAHNDGAFWIRGNRAKRLEGPSGIWCFQPLAGHPNLLLVGGYKGLYLFEILPDDIRFLRQLSGFDESSRVIEQDESGYIWVTHGYKGVYRLRVDEKLERVSVEEFGPETGLPTPTLNNVWRVGNRLVFTTQAGVFRFLEDKKQFERDSFFLDFFGPGVLIHYLQEDPQGNVHFIAEDQVGVLEKRMDGSFLKHHEVFNQLIPLLNDDLQNIAALRRNEVLFAANEGFVHFRMSDHRYRPYPYATLIRGVYLTGVVDSLIYGGNLRMTGAGHSSIPPKIPYAKANIRFESSNPTPNNENELEFRYWLEGLEPGYGEWGKRSDRAYTNLREGRYTFHVSSRNQFGEEAAEAVYSFEVLAPWYRSPLAYGVYLVVFCVLMVAGYRVVEKRYQKKAQRLKQASRRVIEEKESVLKTTREEVEKLRTEKLRQEIQLKDKELATATMHLITKNGFIDNVKGNLTGIIKKSKNQEVKNEIQKLIKHIEKNIAEDEDWEQFEIHFDQVHGDFMSRFKKSYPELSPQEIKLSAYLRMNLSTKEIAYLMNISVRGVEIARYRLRKKLTLQREDNLQEYILKF</sequence>
<keyword evidence="2" id="KW-0472">Membrane</keyword>
<evidence type="ECO:0000256" key="1">
    <source>
        <dbReference type="SAM" id="Coils"/>
    </source>
</evidence>
<dbReference type="EMBL" id="AQHR01000050">
    <property type="protein sequence ID" value="EON77708.1"/>
    <property type="molecule type" value="Genomic_DNA"/>
</dbReference>
<dbReference type="InterPro" id="IPR036388">
    <property type="entry name" value="WH-like_DNA-bd_sf"/>
</dbReference>
<dbReference type="STRING" id="1232681.ADIS_1927"/>
<keyword evidence="1" id="KW-0175">Coiled coil</keyword>
<dbReference type="InterPro" id="IPR016032">
    <property type="entry name" value="Sig_transdc_resp-reg_C-effctor"/>
</dbReference>
<dbReference type="Pfam" id="PF07495">
    <property type="entry name" value="Y_Y_Y"/>
    <property type="match status" value="1"/>
</dbReference>
<dbReference type="SUPFAM" id="SSF46894">
    <property type="entry name" value="C-terminal effector domain of the bipartite response regulators"/>
    <property type="match status" value="1"/>
</dbReference>
<feature type="domain" description="HTH luxR-type" evidence="3">
    <location>
        <begin position="873"/>
        <end position="930"/>
    </location>
</feature>
<protein>
    <recommendedName>
        <fullName evidence="3">HTH luxR-type domain-containing protein</fullName>
    </recommendedName>
</protein>
<dbReference type="InterPro" id="IPR011123">
    <property type="entry name" value="Y_Y_Y"/>
</dbReference>
<comment type="caution">
    <text evidence="4">The sequence shown here is derived from an EMBL/GenBank/DDBJ whole genome shotgun (WGS) entry which is preliminary data.</text>
</comment>
<dbReference type="SMART" id="SM00421">
    <property type="entry name" value="HTH_LUXR"/>
    <property type="match status" value="1"/>
</dbReference>
<keyword evidence="2" id="KW-1133">Transmembrane helix</keyword>
<dbReference type="PATRIC" id="fig|1288963.3.peg.1918"/>
<dbReference type="SUPFAM" id="SSF63829">
    <property type="entry name" value="Calcium-dependent phosphotriesterase"/>
    <property type="match status" value="2"/>
</dbReference>
<name>R7ZUK8_9BACT</name>
<evidence type="ECO:0000313" key="5">
    <source>
        <dbReference type="Proteomes" id="UP000013909"/>
    </source>
</evidence>
<feature type="coiled-coil region" evidence="1">
    <location>
        <begin position="742"/>
        <end position="798"/>
    </location>
</feature>
<keyword evidence="2" id="KW-0812">Transmembrane</keyword>
<evidence type="ECO:0000259" key="3">
    <source>
        <dbReference type="SMART" id="SM00421"/>
    </source>
</evidence>
<organism evidence="4 5">
    <name type="scientific">Lunatimonas lonarensis</name>
    <dbReference type="NCBI Taxonomy" id="1232681"/>
    <lineage>
        <taxon>Bacteria</taxon>
        <taxon>Pseudomonadati</taxon>
        <taxon>Bacteroidota</taxon>
        <taxon>Cytophagia</taxon>
        <taxon>Cytophagales</taxon>
        <taxon>Cyclobacteriaceae</taxon>
    </lineage>
</organism>
<dbReference type="Gene3D" id="2.60.40.10">
    <property type="entry name" value="Immunoglobulins"/>
    <property type="match status" value="1"/>
</dbReference>
<accession>R7ZUK8</accession>
<dbReference type="InterPro" id="IPR015943">
    <property type="entry name" value="WD40/YVTN_repeat-like_dom_sf"/>
</dbReference>
<dbReference type="InterPro" id="IPR013783">
    <property type="entry name" value="Ig-like_fold"/>
</dbReference>
<dbReference type="GO" id="GO:0003677">
    <property type="term" value="F:DNA binding"/>
    <property type="evidence" value="ECO:0007669"/>
    <property type="project" value="InterPro"/>
</dbReference>
<feature type="transmembrane region" description="Helical" evidence="2">
    <location>
        <begin position="725"/>
        <end position="745"/>
    </location>
</feature>